<dbReference type="EMBL" id="OZ037945">
    <property type="protein sequence ID" value="CAL1699918.1"/>
    <property type="molecule type" value="Genomic_DNA"/>
</dbReference>
<keyword evidence="3" id="KW-1185">Reference proteome</keyword>
<evidence type="ECO:0000313" key="2">
    <source>
        <dbReference type="EMBL" id="CAL1699918.1"/>
    </source>
</evidence>
<reference evidence="3" key="1">
    <citation type="submission" date="2024-04" db="EMBL/GenBank/DDBJ databases">
        <authorList>
            <person name="Shaw F."/>
            <person name="Minotto A."/>
        </authorList>
    </citation>
    <scope>NUCLEOTIDE SEQUENCE [LARGE SCALE GENOMIC DNA]</scope>
</reference>
<feature type="compositionally biased region" description="Basic and acidic residues" evidence="1">
    <location>
        <begin position="61"/>
        <end position="70"/>
    </location>
</feature>
<evidence type="ECO:0008006" key="4">
    <source>
        <dbReference type="Google" id="ProtNLM"/>
    </source>
</evidence>
<feature type="region of interest" description="Disordered" evidence="1">
    <location>
        <begin position="290"/>
        <end position="351"/>
    </location>
</feature>
<name>A0ABP1CW78_9APHY</name>
<evidence type="ECO:0000256" key="1">
    <source>
        <dbReference type="SAM" id="MobiDB-lite"/>
    </source>
</evidence>
<accession>A0ABP1CW78</accession>
<sequence>MPGPAVYVVVAVATVAAAIAFEQFVYEPHIAPRLEAFAQAFIENRRRRRLGPVAVSQNPPRTDENQARRDGGKKKHDDDDEPTSVELQNLVAREVDEWRNGVQRKSTLRNRKTPTVIDESNGYIPYNPLTPSQVIFDASSSKPLPDPPSSVQSGQSSLHDSRPLSPHSAPARPEMQQTPTFKSPIILSPRLPTPISNISPVSTRATSPAGSQLDHSVSSMSSFAPAVVGPRSSESLYGSPRSHATGALSDAGRSGLNVLSDSPSRVTSPFSDFYSASAVQSNHSAVTSPLILSPRTESDFELPDASDGMLSPSLRSGMFSPGFDNDDPFEVGSVHESESSWASMGRRTPEP</sequence>
<dbReference type="Proteomes" id="UP001497453">
    <property type="component" value="Chromosome 2"/>
</dbReference>
<feature type="region of interest" description="Disordered" evidence="1">
    <location>
        <begin position="134"/>
        <end position="252"/>
    </location>
</feature>
<organism evidence="2 3">
    <name type="scientific">Somion occarium</name>
    <dbReference type="NCBI Taxonomy" id="3059160"/>
    <lineage>
        <taxon>Eukaryota</taxon>
        <taxon>Fungi</taxon>
        <taxon>Dikarya</taxon>
        <taxon>Basidiomycota</taxon>
        <taxon>Agaricomycotina</taxon>
        <taxon>Agaricomycetes</taxon>
        <taxon>Polyporales</taxon>
        <taxon>Cerrenaceae</taxon>
        <taxon>Somion</taxon>
    </lineage>
</organism>
<proteinExistence type="predicted"/>
<feature type="region of interest" description="Disordered" evidence="1">
    <location>
        <begin position="51"/>
        <end position="92"/>
    </location>
</feature>
<gene>
    <name evidence="2" type="ORF">GFSPODELE1_LOCUS2913</name>
</gene>
<feature type="compositionally biased region" description="Polar residues" evidence="1">
    <location>
        <begin position="194"/>
        <end position="222"/>
    </location>
</feature>
<protein>
    <recommendedName>
        <fullName evidence="4">Transmembrane protein</fullName>
    </recommendedName>
</protein>
<evidence type="ECO:0000313" key="3">
    <source>
        <dbReference type="Proteomes" id="UP001497453"/>
    </source>
</evidence>